<dbReference type="AlphaFoldDB" id="A0A4Z0HDH9"/>
<dbReference type="GO" id="GO:0004190">
    <property type="term" value="F:aspartic-type endopeptidase activity"/>
    <property type="evidence" value="ECO:0007669"/>
    <property type="project" value="UniProtKB-KW"/>
</dbReference>
<dbReference type="GO" id="GO:0008047">
    <property type="term" value="F:enzyme activator activity"/>
    <property type="evidence" value="ECO:0007669"/>
    <property type="project" value="InterPro"/>
</dbReference>
<evidence type="ECO:0000256" key="4">
    <source>
        <dbReference type="ARBA" id="ARBA00022801"/>
    </source>
</evidence>
<proteinExistence type="inferred from homology"/>
<keyword evidence="6" id="KW-1185">Reference proteome</keyword>
<dbReference type="InterPro" id="IPR000671">
    <property type="entry name" value="Peptidase_A31"/>
</dbReference>
<dbReference type="PANTHER" id="PTHR30302:SF1">
    <property type="entry name" value="HYDROGENASE 2 MATURATION PROTEASE"/>
    <property type="match status" value="1"/>
</dbReference>
<evidence type="ECO:0000256" key="3">
    <source>
        <dbReference type="ARBA" id="ARBA00022750"/>
    </source>
</evidence>
<dbReference type="OrthoDB" id="3828930at2"/>
<dbReference type="NCBIfam" id="TIGR00072">
    <property type="entry name" value="hydrog_prot"/>
    <property type="match status" value="1"/>
</dbReference>
<dbReference type="EMBL" id="SRID01000006">
    <property type="protein sequence ID" value="TGB18657.1"/>
    <property type="molecule type" value="Genomic_DNA"/>
</dbReference>
<dbReference type="Proteomes" id="UP000297948">
    <property type="component" value="Unassembled WGS sequence"/>
</dbReference>
<dbReference type="Pfam" id="PF01750">
    <property type="entry name" value="HycI"/>
    <property type="match status" value="1"/>
</dbReference>
<evidence type="ECO:0000256" key="2">
    <source>
        <dbReference type="ARBA" id="ARBA00022670"/>
    </source>
</evidence>
<comment type="caution">
    <text evidence="5">The sequence shown here is derived from an EMBL/GenBank/DDBJ whole genome shotgun (WGS) entry which is preliminary data.</text>
</comment>
<evidence type="ECO:0000256" key="1">
    <source>
        <dbReference type="ARBA" id="ARBA00006814"/>
    </source>
</evidence>
<protein>
    <submittedName>
        <fullName evidence="5">Hydrogenase maturation protease</fullName>
    </submittedName>
</protein>
<dbReference type="InterPro" id="IPR023430">
    <property type="entry name" value="Pept_HybD-like_dom_sf"/>
</dbReference>
<sequence length="198" mass="20535">MEPAGAGAATGPRILVAGIGNVFCADDGFGPEVIAALRARPLPPQVHAADFGIRGMDLAYRLLEGWHTALFVDAAPHGQPPGTVSVIEPEVPDLAESRATPQAHGMDPVQVLSLAAHLAEEPLPRVLVIGCEPEIRMTGEEPDVRVGLSRPVREAVEVAAGMVESLVAELLAGAGPMADRGVRAGQRPATVGEEVSSR</sequence>
<evidence type="ECO:0000313" key="5">
    <source>
        <dbReference type="EMBL" id="TGB18657.1"/>
    </source>
</evidence>
<keyword evidence="4" id="KW-0378">Hydrolase</keyword>
<reference evidence="5 6" key="1">
    <citation type="submission" date="2019-03" db="EMBL/GenBank/DDBJ databases">
        <authorList>
            <person name="Gonzalez-Pimentel J.L."/>
        </authorList>
    </citation>
    <scope>NUCLEOTIDE SEQUENCE [LARGE SCALE GENOMIC DNA]</scope>
    <source>
        <strain evidence="5 6">JCM 31289</strain>
    </source>
</reference>
<dbReference type="GO" id="GO:0016485">
    <property type="term" value="P:protein processing"/>
    <property type="evidence" value="ECO:0007669"/>
    <property type="project" value="TreeGrafter"/>
</dbReference>
<name>A0A4Z0HDH9_9ACTN</name>
<accession>A0A4Z0HDH9</accession>
<keyword evidence="2 5" id="KW-0645">Protease</keyword>
<dbReference type="PANTHER" id="PTHR30302">
    <property type="entry name" value="HYDROGENASE 1 MATURATION PROTEASE"/>
    <property type="match status" value="1"/>
</dbReference>
<dbReference type="PRINTS" id="PR00446">
    <property type="entry name" value="HYDRGNUPTAKE"/>
</dbReference>
<evidence type="ECO:0000313" key="6">
    <source>
        <dbReference type="Proteomes" id="UP000297948"/>
    </source>
</evidence>
<dbReference type="Gene3D" id="3.40.50.1450">
    <property type="entry name" value="HybD-like"/>
    <property type="match status" value="1"/>
</dbReference>
<organism evidence="5 6">
    <name type="scientific">Streptomyces palmae</name>
    <dbReference type="NCBI Taxonomy" id="1701085"/>
    <lineage>
        <taxon>Bacteria</taxon>
        <taxon>Bacillati</taxon>
        <taxon>Actinomycetota</taxon>
        <taxon>Actinomycetes</taxon>
        <taxon>Kitasatosporales</taxon>
        <taxon>Streptomycetaceae</taxon>
        <taxon>Streptomyces</taxon>
    </lineage>
</organism>
<dbReference type="SUPFAM" id="SSF53163">
    <property type="entry name" value="HybD-like"/>
    <property type="match status" value="1"/>
</dbReference>
<gene>
    <name evidence="5" type="ORF">E4099_01715</name>
</gene>
<keyword evidence="3" id="KW-0064">Aspartyl protease</keyword>
<comment type="similarity">
    <text evidence="1">Belongs to the peptidase A31 family.</text>
</comment>